<dbReference type="Pfam" id="PF00535">
    <property type="entry name" value="Glycos_transf_2"/>
    <property type="match status" value="1"/>
</dbReference>
<protein>
    <recommendedName>
        <fullName evidence="2">Glycosyltransferase 2-like domain-containing protein</fullName>
    </recommendedName>
</protein>
<dbReference type="InterPro" id="IPR029044">
    <property type="entry name" value="Nucleotide-diphossugar_trans"/>
</dbReference>
<dbReference type="InterPro" id="IPR050834">
    <property type="entry name" value="Glycosyltransf_2"/>
</dbReference>
<dbReference type="PANTHER" id="PTHR43685">
    <property type="entry name" value="GLYCOSYLTRANSFERASE"/>
    <property type="match status" value="1"/>
</dbReference>
<name>A0A381P3K5_9ZZZZ</name>
<dbReference type="InterPro" id="IPR001173">
    <property type="entry name" value="Glyco_trans_2-like"/>
</dbReference>
<proteinExistence type="predicted"/>
<accession>A0A381P3K5</accession>
<evidence type="ECO:0000313" key="3">
    <source>
        <dbReference type="EMBL" id="SUZ61440.1"/>
    </source>
</evidence>
<organism evidence="3">
    <name type="scientific">marine metagenome</name>
    <dbReference type="NCBI Taxonomy" id="408172"/>
    <lineage>
        <taxon>unclassified sequences</taxon>
        <taxon>metagenomes</taxon>
        <taxon>ecological metagenomes</taxon>
    </lineage>
</organism>
<keyword evidence="1" id="KW-0472">Membrane</keyword>
<dbReference type="AlphaFoldDB" id="A0A381P3K5"/>
<dbReference type="SUPFAM" id="SSF53448">
    <property type="entry name" value="Nucleotide-diphospho-sugar transferases"/>
    <property type="match status" value="1"/>
</dbReference>
<dbReference type="EMBL" id="UINC01000803">
    <property type="protein sequence ID" value="SUZ61440.1"/>
    <property type="molecule type" value="Genomic_DNA"/>
</dbReference>
<dbReference type="Gene3D" id="3.90.550.10">
    <property type="entry name" value="Spore Coat Polysaccharide Biosynthesis Protein SpsA, Chain A"/>
    <property type="match status" value="1"/>
</dbReference>
<gene>
    <name evidence="3" type="ORF">METZ01_LOCUS14294</name>
</gene>
<dbReference type="PANTHER" id="PTHR43685:SF2">
    <property type="entry name" value="GLYCOSYLTRANSFERASE 2-LIKE DOMAIN-CONTAINING PROTEIN"/>
    <property type="match status" value="1"/>
</dbReference>
<feature type="domain" description="Glycosyltransferase 2-like" evidence="2">
    <location>
        <begin position="7"/>
        <end position="144"/>
    </location>
</feature>
<reference evidence="3" key="1">
    <citation type="submission" date="2018-05" db="EMBL/GenBank/DDBJ databases">
        <authorList>
            <person name="Lanie J.A."/>
            <person name="Ng W.-L."/>
            <person name="Kazmierczak K.M."/>
            <person name="Andrzejewski T.M."/>
            <person name="Davidsen T.M."/>
            <person name="Wayne K.J."/>
            <person name="Tettelin H."/>
            <person name="Glass J.I."/>
            <person name="Rusch D."/>
            <person name="Podicherti R."/>
            <person name="Tsui H.-C.T."/>
            <person name="Winkler M.E."/>
        </authorList>
    </citation>
    <scope>NUCLEOTIDE SEQUENCE</scope>
</reference>
<keyword evidence="1" id="KW-1133">Transmembrane helix</keyword>
<evidence type="ECO:0000259" key="2">
    <source>
        <dbReference type="Pfam" id="PF00535"/>
    </source>
</evidence>
<dbReference type="CDD" id="cd00761">
    <property type="entry name" value="Glyco_tranf_GTA_type"/>
    <property type="match status" value="1"/>
</dbReference>
<evidence type="ECO:0000256" key="1">
    <source>
        <dbReference type="SAM" id="Phobius"/>
    </source>
</evidence>
<feature type="transmembrane region" description="Helical" evidence="1">
    <location>
        <begin position="267"/>
        <end position="286"/>
    </location>
</feature>
<keyword evidence="1" id="KW-0812">Transmembrane</keyword>
<sequence length="319" mass="37202">MNSPLVTVGIPLYNHADWLGETLESLLTQTFSDCRFIAVDDCSTDDSRQVVESYVAIDGRLSYECNSRRLGMIGNWRRCFEVARERYPNARYFAWASDHDLYHPRALEELVGQLDNHPEAVLAYSSHLKISETGEPRGQGGWKFDTAGITSRNKRFVETTWRMSAGNMIYGLFRSDALLKAGVFRKILLPDRFLIAEISLQGEFRQVRELLWYRRHEGVFSLGRQRQSLFGLKQPWWARIPWWISQPKALGWNLCVRGTGRPKVSRLYGFFYAYEYFFVSTILHFARGIRRFQKRHLPRYIDRAKEFFSGRSRDTAAGD</sequence>